<sequence length="320" mass="36222">MRSVNDKVLKLAFQGEWEMLLPILGDYPHLVNLPSEPKGYTPLHQAAWHGANLSVIGELLSLGAERSATTNTKRQTAYDIVVEKHNRPELEYLLFPQKETLAQIIRKVVATERQLFTDYDGNQILVDKMISASGVEPCPDDLSELDTRLNHLFFALTGKAISTTEAIHFDVAEGFTFMVEADFFRQIFFPLVHKVAAKKISFPEREWAVVSDLFDPAPTQWGSRGSLFLWLEMRKALCQVSIPEDEDELANIIAAAFQALTGRSLIHRVGEDEFFVKRFSRGGGSSGYVSSLYWLNNVIPQLQKRLSWMQVVWLISPHEA</sequence>
<comment type="caution">
    <text evidence="2">The sequence shown here is derived from an EMBL/GenBank/DDBJ whole genome shotgun (WGS) entry which is preliminary data.</text>
</comment>
<dbReference type="RefSeq" id="WP_003028204.1">
    <property type="nucleotide sequence ID" value="NZ_WHIY01000035.1"/>
</dbReference>
<evidence type="ECO:0000313" key="3">
    <source>
        <dbReference type="Proteomes" id="UP000475079"/>
    </source>
</evidence>
<organism evidence="2 3">
    <name type="scientific">Citrobacter telavivensis</name>
    <dbReference type="NCBI Taxonomy" id="2653932"/>
    <lineage>
        <taxon>Bacteria</taxon>
        <taxon>Pseudomonadati</taxon>
        <taxon>Pseudomonadota</taxon>
        <taxon>Gammaproteobacteria</taxon>
        <taxon>Enterobacterales</taxon>
        <taxon>Enterobacteriaceae</taxon>
        <taxon>Citrobacter</taxon>
    </lineage>
</organism>
<feature type="repeat" description="ANK" evidence="1">
    <location>
        <begin position="38"/>
        <end position="71"/>
    </location>
</feature>
<dbReference type="PROSITE" id="PS50297">
    <property type="entry name" value="ANK_REP_REGION"/>
    <property type="match status" value="1"/>
</dbReference>
<dbReference type="Proteomes" id="UP000475079">
    <property type="component" value="Unassembled WGS sequence"/>
</dbReference>
<proteinExistence type="predicted"/>
<keyword evidence="1" id="KW-0040">ANK repeat</keyword>
<keyword evidence="3" id="KW-1185">Reference proteome</keyword>
<dbReference type="EMBL" id="WHIY01000035">
    <property type="protein sequence ID" value="MPQ54653.1"/>
    <property type="molecule type" value="Genomic_DNA"/>
</dbReference>
<evidence type="ECO:0000313" key="2">
    <source>
        <dbReference type="EMBL" id="MPQ54653.1"/>
    </source>
</evidence>
<dbReference type="InterPro" id="IPR002110">
    <property type="entry name" value="Ankyrin_rpt"/>
</dbReference>
<dbReference type="AlphaFoldDB" id="A0A6L5EIW6"/>
<accession>A0A6L5EIW6</accession>
<name>A0A6L5EIW6_9ENTR</name>
<dbReference type="PROSITE" id="PS50088">
    <property type="entry name" value="ANK_REPEAT"/>
    <property type="match status" value="1"/>
</dbReference>
<dbReference type="Gene3D" id="1.25.40.20">
    <property type="entry name" value="Ankyrin repeat-containing domain"/>
    <property type="match status" value="1"/>
</dbReference>
<protein>
    <submittedName>
        <fullName evidence="2">Uncharacterized protein</fullName>
    </submittedName>
</protein>
<evidence type="ECO:0000256" key="1">
    <source>
        <dbReference type="PROSITE-ProRule" id="PRU00023"/>
    </source>
</evidence>
<dbReference type="InterPro" id="IPR036770">
    <property type="entry name" value="Ankyrin_rpt-contain_sf"/>
</dbReference>
<gene>
    <name evidence="2" type="ORF">GBB84_27710</name>
</gene>
<dbReference type="SUPFAM" id="SSF48403">
    <property type="entry name" value="Ankyrin repeat"/>
    <property type="match status" value="1"/>
</dbReference>
<reference evidence="2 3" key="1">
    <citation type="submission" date="2019-10" db="EMBL/GenBank/DDBJ databases">
        <title>Characterization of a new Citrobacter species.</title>
        <authorList>
            <person name="Goncalves Ribeiro T."/>
            <person name="Izdebski R."/>
            <person name="Urbanowicz P."/>
            <person name="Carmeli Y."/>
            <person name="Gniadkowski M."/>
            <person name="Peixe L."/>
        </authorList>
    </citation>
    <scope>NUCLEOTIDE SEQUENCE [LARGE SCALE GENOMIC DNA]</scope>
    <source>
        <strain evidence="2 3">NMI7905_11</strain>
    </source>
</reference>